<reference evidence="4 5" key="1">
    <citation type="submission" date="2023-10" db="EMBL/GenBank/DDBJ databases">
        <title>Rubellicoccus peritrichatus gen. nov., sp. nov., isolated from an algae of coral reef tank.</title>
        <authorList>
            <person name="Luo J."/>
        </authorList>
    </citation>
    <scope>NUCLEOTIDE SEQUENCE [LARGE SCALE GENOMIC DNA]</scope>
    <source>
        <strain evidence="4 5">CR14</strain>
    </source>
</reference>
<dbReference type="Pfam" id="PF13385">
    <property type="entry name" value="Laminin_G_3"/>
    <property type="match status" value="1"/>
</dbReference>
<accession>A0AAQ3QT37</accession>
<dbReference type="KEGG" id="puo:RZN69_09215"/>
<evidence type="ECO:0000256" key="2">
    <source>
        <dbReference type="SAM" id="SignalP"/>
    </source>
</evidence>
<evidence type="ECO:0000259" key="3">
    <source>
        <dbReference type="Pfam" id="PF07589"/>
    </source>
</evidence>
<organism evidence="4 5">
    <name type="scientific">Rubellicoccus peritrichatus</name>
    <dbReference type="NCBI Taxonomy" id="3080537"/>
    <lineage>
        <taxon>Bacteria</taxon>
        <taxon>Pseudomonadati</taxon>
        <taxon>Verrucomicrobiota</taxon>
        <taxon>Opitutia</taxon>
        <taxon>Puniceicoccales</taxon>
        <taxon>Cerasicoccaceae</taxon>
        <taxon>Rubellicoccus</taxon>
    </lineage>
</organism>
<dbReference type="Gene3D" id="2.60.120.200">
    <property type="match status" value="1"/>
</dbReference>
<keyword evidence="5" id="KW-1185">Reference proteome</keyword>
<name>A0AAQ3QT37_9BACT</name>
<dbReference type="SUPFAM" id="SSF49899">
    <property type="entry name" value="Concanavalin A-like lectins/glucanases"/>
    <property type="match status" value="1"/>
</dbReference>
<keyword evidence="1" id="KW-0812">Transmembrane</keyword>
<dbReference type="NCBIfam" id="TIGR02595">
    <property type="entry name" value="PEP_CTERM"/>
    <property type="match status" value="1"/>
</dbReference>
<sequence>MNSVINNPIPSLKGILKKASFALSLCGLASSLCSAGLLFEYDAAADTPGNGSWMDEQGNQNLTFVSGSPSPVDVSGDSNYFTAAYKFGGASSVIGGNAGNSSWPALGLLTGSTYEMWVRPTAIPVGDRQILLELGSSFRGLSISLDTDGSVLGLVKNGSANTSPNIVVNTSDITSTLTAGEFVQVVFRFDNDTINTESTGSFFINGVSNGATTIASDLTFQANDVSGLGREFSQTGGTQRDSGTYARSTFTNYDGQYALVRIYDNALSDADILANYNAIAIPEPSTYAMIFSGLMLGLVMIRRRIAGR</sequence>
<dbReference type="InterPro" id="IPR013424">
    <property type="entry name" value="Ice-binding_C"/>
</dbReference>
<proteinExistence type="predicted"/>
<dbReference type="InterPro" id="IPR013320">
    <property type="entry name" value="ConA-like_dom_sf"/>
</dbReference>
<dbReference type="Proteomes" id="UP001304300">
    <property type="component" value="Chromosome"/>
</dbReference>
<dbReference type="Pfam" id="PF07589">
    <property type="entry name" value="PEP-CTERM"/>
    <property type="match status" value="1"/>
</dbReference>
<evidence type="ECO:0000256" key="1">
    <source>
        <dbReference type="SAM" id="Phobius"/>
    </source>
</evidence>
<gene>
    <name evidence="4" type="ORF">RZN69_09215</name>
</gene>
<protein>
    <submittedName>
        <fullName evidence="4">LamG-like jellyroll fold domain-containing protein</fullName>
    </submittedName>
</protein>
<feature type="signal peptide" evidence="2">
    <location>
        <begin position="1"/>
        <end position="35"/>
    </location>
</feature>
<dbReference type="RefSeq" id="WP_317835813.1">
    <property type="nucleotide sequence ID" value="NZ_CP136920.1"/>
</dbReference>
<dbReference type="EMBL" id="CP136920">
    <property type="protein sequence ID" value="WOO43268.1"/>
    <property type="molecule type" value="Genomic_DNA"/>
</dbReference>
<evidence type="ECO:0000313" key="5">
    <source>
        <dbReference type="Proteomes" id="UP001304300"/>
    </source>
</evidence>
<keyword evidence="1" id="KW-1133">Transmembrane helix</keyword>
<keyword evidence="2" id="KW-0732">Signal</keyword>
<dbReference type="AlphaFoldDB" id="A0AAQ3QT37"/>
<feature type="domain" description="Ice-binding protein C-terminal" evidence="3">
    <location>
        <begin position="280"/>
        <end position="304"/>
    </location>
</feature>
<evidence type="ECO:0000313" key="4">
    <source>
        <dbReference type="EMBL" id="WOO43268.1"/>
    </source>
</evidence>
<feature type="chain" id="PRO_5043034135" evidence="2">
    <location>
        <begin position="36"/>
        <end position="308"/>
    </location>
</feature>
<keyword evidence="1" id="KW-0472">Membrane</keyword>
<feature type="transmembrane region" description="Helical" evidence="1">
    <location>
        <begin position="284"/>
        <end position="301"/>
    </location>
</feature>